<protein>
    <submittedName>
        <fullName evidence="1">Uncharacterized protein</fullName>
    </submittedName>
</protein>
<evidence type="ECO:0000313" key="2">
    <source>
        <dbReference type="Proteomes" id="UP000279962"/>
    </source>
</evidence>
<dbReference type="Gene3D" id="1.20.120.330">
    <property type="entry name" value="Nucleotidyltransferases domain 2"/>
    <property type="match status" value="1"/>
</dbReference>
<accession>A0A3G2T2A6</accession>
<dbReference type="EMBL" id="CP033133">
    <property type="protein sequence ID" value="AYO54380.1"/>
    <property type="molecule type" value="Genomic_DNA"/>
</dbReference>
<evidence type="ECO:0000313" key="1">
    <source>
        <dbReference type="EMBL" id="AYO54380.1"/>
    </source>
</evidence>
<sequence>MSFKPHQRLSYAQELSQSENSSELHFRCVIHQTYYAALNQLQYEIDNRLFFKVDGDDRVTKSHKALIDACDNQMRNLANGDSRKVLLSTIANNMRRAKRMRETADYHIESNVDHVTVQTTLKFVQDIFDCLEKYE</sequence>
<dbReference type="AlphaFoldDB" id="A0A3G2T2A6"/>
<dbReference type="RefSeq" id="WP_087554395.1">
    <property type="nucleotide sequence ID" value="NZ_CP033133.1"/>
</dbReference>
<gene>
    <name evidence="1" type="ORF">CDG68_12355</name>
</gene>
<proteinExistence type="predicted"/>
<dbReference type="Proteomes" id="UP000279962">
    <property type="component" value="Chromosome"/>
</dbReference>
<reference evidence="1 2" key="1">
    <citation type="submission" date="2018-10" db="EMBL/GenBank/DDBJ databases">
        <title>The complete genome of Acinetobacter wuhouensis strain WCHAW010062.</title>
        <authorList>
            <person name="Hu Y."/>
            <person name="Long H."/>
            <person name="Feng Y."/>
            <person name="Zong Z."/>
        </authorList>
    </citation>
    <scope>NUCLEOTIDE SEQUENCE [LARGE SCALE GENOMIC DNA]</scope>
    <source>
        <strain evidence="1 2">WCHAW010062</strain>
    </source>
</reference>
<organism evidence="1 2">
    <name type="scientific">Acinetobacter wuhouensis</name>
    <dbReference type="NCBI Taxonomy" id="1879050"/>
    <lineage>
        <taxon>Bacteria</taxon>
        <taxon>Pseudomonadati</taxon>
        <taxon>Pseudomonadota</taxon>
        <taxon>Gammaproteobacteria</taxon>
        <taxon>Moraxellales</taxon>
        <taxon>Moraxellaceae</taxon>
        <taxon>Acinetobacter</taxon>
    </lineage>
</organism>
<name>A0A3G2T2A6_9GAMM</name>